<dbReference type="PANTHER" id="PTHR16231">
    <property type="entry name" value="COMM DOMAIN-CONTAINING PROTEIN 4-8 FAMILY MEMBER"/>
    <property type="match status" value="1"/>
</dbReference>
<evidence type="ECO:0000313" key="2">
    <source>
        <dbReference type="EMBL" id="NXL20983.1"/>
    </source>
</evidence>
<feature type="domain" description="COMM" evidence="1">
    <location>
        <begin position="137"/>
        <end position="206"/>
    </location>
</feature>
<sequence>QRFRFCGDLDCPDWVLAEISTLAKISSVKLKLICAQVLRDLLGEPIEYDKILKLTSDAKLARPPSRLQSGDVKATFAVLSFNLSSAAKHSIDSESLPSELQQLGLPKEHATGLCRSYEEKQSPLQDRLRACSLRLSQLGSVRWRVDYTLSSSELQEVNEPVVHLTFNVRDRECEKMTAVPVTLSANKFWVLLAELKQAQALMNTLL</sequence>
<feature type="non-terminal residue" evidence="2">
    <location>
        <position position="1"/>
    </location>
</feature>
<dbReference type="Pfam" id="PF21672">
    <property type="entry name" value="COMM_HN"/>
    <property type="match status" value="1"/>
</dbReference>
<organism evidence="2 3">
    <name type="scientific">Setophaga kirtlandii</name>
    <name type="common">Kirtland's warbler</name>
    <name type="synonym">Dendroica kirtlandii</name>
    <dbReference type="NCBI Taxonomy" id="298831"/>
    <lineage>
        <taxon>Eukaryota</taxon>
        <taxon>Metazoa</taxon>
        <taxon>Chordata</taxon>
        <taxon>Craniata</taxon>
        <taxon>Vertebrata</taxon>
        <taxon>Euteleostomi</taxon>
        <taxon>Archelosauria</taxon>
        <taxon>Archosauria</taxon>
        <taxon>Dinosauria</taxon>
        <taxon>Saurischia</taxon>
        <taxon>Theropoda</taxon>
        <taxon>Coelurosauria</taxon>
        <taxon>Aves</taxon>
        <taxon>Neognathae</taxon>
        <taxon>Neoaves</taxon>
        <taxon>Telluraves</taxon>
        <taxon>Australaves</taxon>
        <taxon>Passeriformes</taxon>
        <taxon>Passeroidea</taxon>
        <taxon>Parulidae</taxon>
        <taxon>Setophaga</taxon>
    </lineage>
</organism>
<name>A0A7L0QTI4_SETKR</name>
<comment type="caution">
    <text evidence="2">The sequence shown here is derived from an EMBL/GenBank/DDBJ whole genome shotgun (WGS) entry which is preliminary data.</text>
</comment>
<dbReference type="PROSITE" id="PS51269">
    <property type="entry name" value="COMM"/>
    <property type="match status" value="1"/>
</dbReference>
<evidence type="ECO:0000259" key="1">
    <source>
        <dbReference type="PROSITE" id="PS51269"/>
    </source>
</evidence>
<reference evidence="2 3" key="1">
    <citation type="submission" date="2019-09" db="EMBL/GenBank/DDBJ databases">
        <title>Bird 10,000 Genomes (B10K) Project - Family phase.</title>
        <authorList>
            <person name="Zhang G."/>
        </authorList>
    </citation>
    <scope>NUCLEOTIDE SEQUENCE [LARGE SCALE GENOMIC DNA]</scope>
    <source>
        <strain evidence="2">B10K-DU-001-45</strain>
        <tissue evidence="2">Muscle</tissue>
    </source>
</reference>
<dbReference type="Proteomes" id="UP000550059">
    <property type="component" value="Unassembled WGS sequence"/>
</dbReference>
<dbReference type="Pfam" id="PF07258">
    <property type="entry name" value="COMM_domain"/>
    <property type="match status" value="1"/>
</dbReference>
<dbReference type="AlphaFoldDB" id="A0A7L0QTI4"/>
<dbReference type="InterPro" id="IPR047155">
    <property type="entry name" value="COMMD4/6/7/8"/>
</dbReference>
<accession>A0A7L0QTI4</accession>
<proteinExistence type="predicted"/>
<dbReference type="PANTHER" id="PTHR16231:SF4">
    <property type="entry name" value="COMM DOMAIN-CONTAINING PROTEIN 4"/>
    <property type="match status" value="1"/>
</dbReference>
<evidence type="ECO:0000313" key="3">
    <source>
        <dbReference type="Proteomes" id="UP000550059"/>
    </source>
</evidence>
<feature type="non-terminal residue" evidence="2">
    <location>
        <position position="206"/>
    </location>
</feature>
<dbReference type="InterPro" id="IPR017920">
    <property type="entry name" value="COMM"/>
</dbReference>
<dbReference type="EMBL" id="VXAS01014110">
    <property type="protein sequence ID" value="NXL20983.1"/>
    <property type="molecule type" value="Genomic_DNA"/>
</dbReference>
<protein>
    <submittedName>
        <fullName evidence="2">COMD4 protein</fullName>
    </submittedName>
</protein>
<keyword evidence="3" id="KW-1185">Reference proteome</keyword>
<gene>
    <name evidence="2" type="primary">Commd4</name>
    <name evidence="2" type="ORF">SETKIR_R14107</name>
</gene>